<comment type="subcellular location">
    <subcellularLocation>
        <location evidence="1">Nucleus</location>
    </subcellularLocation>
</comment>
<evidence type="ECO:0000256" key="3">
    <source>
        <dbReference type="ARBA" id="ARBA00023015"/>
    </source>
</evidence>
<gene>
    <name evidence="9" type="ORF">DVH24_011648</name>
</gene>
<keyword evidence="3" id="KW-0805">Transcription regulation</keyword>
<feature type="compositionally biased region" description="Low complexity" evidence="7">
    <location>
        <begin position="213"/>
        <end position="226"/>
    </location>
</feature>
<dbReference type="GO" id="GO:0000981">
    <property type="term" value="F:DNA-binding transcription factor activity, RNA polymerase II-specific"/>
    <property type="evidence" value="ECO:0007669"/>
    <property type="project" value="TreeGrafter"/>
</dbReference>
<comment type="subunit">
    <text evidence="2">Homodimer.</text>
</comment>
<dbReference type="InterPro" id="IPR045239">
    <property type="entry name" value="bHLH95_bHLH"/>
</dbReference>
<accession>A0A498JZ72</accession>
<feature type="region of interest" description="Disordered" evidence="7">
    <location>
        <begin position="421"/>
        <end position="441"/>
    </location>
</feature>
<name>A0A498JZ72_MALDO</name>
<dbReference type="PROSITE" id="PS50888">
    <property type="entry name" value="BHLH"/>
    <property type="match status" value="1"/>
</dbReference>
<evidence type="ECO:0000256" key="6">
    <source>
        <dbReference type="ARBA" id="ARBA00023242"/>
    </source>
</evidence>
<dbReference type="GO" id="GO:0005634">
    <property type="term" value="C:nucleus"/>
    <property type="evidence" value="ECO:0007669"/>
    <property type="project" value="UniProtKB-SubCell"/>
</dbReference>
<protein>
    <recommendedName>
        <fullName evidence="8">BHLH domain-containing protein</fullName>
    </recommendedName>
</protein>
<dbReference type="AlphaFoldDB" id="A0A498JZ72"/>
<feature type="region of interest" description="Disordered" evidence="7">
    <location>
        <begin position="208"/>
        <end position="237"/>
    </location>
</feature>
<evidence type="ECO:0000259" key="8">
    <source>
        <dbReference type="PROSITE" id="PS50888"/>
    </source>
</evidence>
<dbReference type="Gene3D" id="4.10.280.10">
    <property type="entry name" value="Helix-loop-helix DNA-binding domain"/>
    <property type="match status" value="1"/>
</dbReference>
<dbReference type="GO" id="GO:0000978">
    <property type="term" value="F:RNA polymerase II cis-regulatory region sequence-specific DNA binding"/>
    <property type="evidence" value="ECO:0007669"/>
    <property type="project" value="TreeGrafter"/>
</dbReference>
<sequence length="583" mass="63366">MAEEFQARICGGNPWWSSSRHVLAASPCSVGFNDHMGGFGYPNDMVDIKATRSSCGEINNSVSDDHDGGDHSNSIANFDQYQDVQKPDHDSTLQMIGFGLSSSLSSTPSDFNQALLLRSSSGRGESNFHNSMLQEDMGMNAKLNTGALGDEESSSIINVFKPMNQDLSLDQLGSTSSSGFPISSSSSAAISYGFSSALMLQTLFDSEPVPQTQPQQSVFNNNQFSNGPLLSPSPTSNCWPPRYSPNSCLRPSSLPKQLQPGVGGGSLHFSNNISTPFWNAPTPAALNQDNTIRSSNDLFSSSQAQYTTPSLSPFHEKKPNSNNFTTKANTNGDVQDSSSSVVKKSSSSACEPVFKRARIETPSPLPTFKVRKEKLGDRITALQQLVSPFGKTDTASVLHEAIEYIKFLHDQVSVLSTPYMKNGAPMQQQQGTDKMEEASEGAQQDLQSRGLCLVPISSTFPVANETTADFWTPSFGATFSALVRYSLNFKVPMNSEANELPKCLVLGKDKNIHLRITPLDDSYGIFYSRIKSLRPGGSSDLAKELVKIERCASYMIMYKLLTLVSMLLDATALVERVFSAIML</sequence>
<evidence type="ECO:0000256" key="2">
    <source>
        <dbReference type="ARBA" id="ARBA00011738"/>
    </source>
</evidence>
<dbReference type="PANTHER" id="PTHR16223:SF238">
    <property type="entry name" value="TRANSCRIPTION FACTOR BHLH114"/>
    <property type="match status" value="1"/>
</dbReference>
<reference evidence="9 10" key="1">
    <citation type="submission" date="2018-10" db="EMBL/GenBank/DDBJ databases">
        <title>A high-quality apple genome assembly.</title>
        <authorList>
            <person name="Hu J."/>
        </authorList>
    </citation>
    <scope>NUCLEOTIDE SEQUENCE [LARGE SCALE GENOMIC DNA]</scope>
    <source>
        <strain evidence="10">cv. HFTH1</strain>
        <tissue evidence="9">Young leaf</tissue>
    </source>
</reference>
<evidence type="ECO:0000313" key="10">
    <source>
        <dbReference type="Proteomes" id="UP000290289"/>
    </source>
</evidence>
<comment type="caution">
    <text evidence="9">The sequence shown here is derived from an EMBL/GenBank/DDBJ whole genome shotgun (WGS) entry which is preliminary data.</text>
</comment>
<evidence type="ECO:0000313" key="9">
    <source>
        <dbReference type="EMBL" id="RXH99323.1"/>
    </source>
</evidence>
<dbReference type="InterPro" id="IPR036638">
    <property type="entry name" value="HLH_DNA-bd_sf"/>
</dbReference>
<dbReference type="GO" id="GO:0046983">
    <property type="term" value="F:protein dimerization activity"/>
    <property type="evidence" value="ECO:0007669"/>
    <property type="project" value="InterPro"/>
</dbReference>
<dbReference type="FunFam" id="4.10.280.10:FF:000032">
    <property type="entry name" value="Transcription factor bHLH123 family"/>
    <property type="match status" value="1"/>
</dbReference>
<evidence type="ECO:0000256" key="7">
    <source>
        <dbReference type="SAM" id="MobiDB-lite"/>
    </source>
</evidence>
<dbReference type="EMBL" id="RDQH01000331">
    <property type="protein sequence ID" value="RXH99323.1"/>
    <property type="molecule type" value="Genomic_DNA"/>
</dbReference>
<evidence type="ECO:0000256" key="1">
    <source>
        <dbReference type="ARBA" id="ARBA00004123"/>
    </source>
</evidence>
<dbReference type="SUPFAM" id="SSF47459">
    <property type="entry name" value="HLH, helix-loop-helix DNA-binding domain"/>
    <property type="match status" value="1"/>
</dbReference>
<feature type="compositionally biased region" description="Polar residues" evidence="7">
    <location>
        <begin position="320"/>
        <end position="336"/>
    </location>
</feature>
<keyword evidence="6" id="KW-0539">Nucleus</keyword>
<dbReference type="InterPro" id="IPR011598">
    <property type="entry name" value="bHLH_dom"/>
</dbReference>
<dbReference type="Proteomes" id="UP000290289">
    <property type="component" value="Chromosome 5"/>
</dbReference>
<keyword evidence="5" id="KW-0804">Transcription</keyword>
<dbReference type="InterPro" id="IPR045843">
    <property type="entry name" value="IND-like"/>
</dbReference>
<feature type="region of interest" description="Disordered" evidence="7">
    <location>
        <begin position="303"/>
        <end position="342"/>
    </location>
</feature>
<dbReference type="PANTHER" id="PTHR16223">
    <property type="entry name" value="TRANSCRIPTION FACTOR BHLH83-RELATED"/>
    <property type="match status" value="1"/>
</dbReference>
<keyword evidence="10" id="KW-1185">Reference proteome</keyword>
<organism evidence="9 10">
    <name type="scientific">Malus domestica</name>
    <name type="common">Apple</name>
    <name type="synonym">Pyrus malus</name>
    <dbReference type="NCBI Taxonomy" id="3750"/>
    <lineage>
        <taxon>Eukaryota</taxon>
        <taxon>Viridiplantae</taxon>
        <taxon>Streptophyta</taxon>
        <taxon>Embryophyta</taxon>
        <taxon>Tracheophyta</taxon>
        <taxon>Spermatophyta</taxon>
        <taxon>Magnoliopsida</taxon>
        <taxon>eudicotyledons</taxon>
        <taxon>Gunneridae</taxon>
        <taxon>Pentapetalae</taxon>
        <taxon>rosids</taxon>
        <taxon>fabids</taxon>
        <taxon>Rosales</taxon>
        <taxon>Rosaceae</taxon>
        <taxon>Amygdaloideae</taxon>
        <taxon>Maleae</taxon>
        <taxon>Malus</taxon>
    </lineage>
</organism>
<evidence type="ECO:0000256" key="4">
    <source>
        <dbReference type="ARBA" id="ARBA00023125"/>
    </source>
</evidence>
<evidence type="ECO:0000256" key="5">
    <source>
        <dbReference type="ARBA" id="ARBA00023163"/>
    </source>
</evidence>
<proteinExistence type="predicted"/>
<keyword evidence="4" id="KW-0238">DNA-binding</keyword>
<feature type="domain" description="BHLH" evidence="8">
    <location>
        <begin position="359"/>
        <end position="408"/>
    </location>
</feature>
<dbReference type="CDD" id="cd11393">
    <property type="entry name" value="bHLH_AtbHLH_like"/>
    <property type="match status" value="1"/>
</dbReference>